<dbReference type="InterPro" id="IPR036390">
    <property type="entry name" value="WH_DNA-bd_sf"/>
</dbReference>
<name>A0ABW5ZMT7_9BACL</name>
<dbReference type="InterPro" id="IPR000835">
    <property type="entry name" value="HTH_MarR-typ"/>
</dbReference>
<keyword evidence="4" id="KW-1185">Reference proteome</keyword>
<gene>
    <name evidence="3" type="ORF">ACFS5P_18500</name>
</gene>
<dbReference type="PROSITE" id="PS50995">
    <property type="entry name" value="HTH_MARR_2"/>
    <property type="match status" value="1"/>
</dbReference>
<dbReference type="PANTHER" id="PTHR33164:SF43">
    <property type="entry name" value="HTH-TYPE TRANSCRIPTIONAL REPRESSOR YETL"/>
    <property type="match status" value="1"/>
</dbReference>
<dbReference type="RefSeq" id="WP_204730284.1">
    <property type="nucleotide sequence ID" value="NZ_JAFBDK010000015.1"/>
</dbReference>
<dbReference type="EMBL" id="JBHUPG010000037">
    <property type="protein sequence ID" value="MFD2913886.1"/>
    <property type="molecule type" value="Genomic_DNA"/>
</dbReference>
<accession>A0ABW5ZMT7</accession>
<dbReference type="InterPro" id="IPR036388">
    <property type="entry name" value="WH-like_DNA-bd_sf"/>
</dbReference>
<evidence type="ECO:0000256" key="1">
    <source>
        <dbReference type="ARBA" id="ARBA00023125"/>
    </source>
</evidence>
<dbReference type="Proteomes" id="UP001597561">
    <property type="component" value="Unassembled WGS sequence"/>
</dbReference>
<protein>
    <submittedName>
        <fullName evidence="3">MarR family winged helix-turn-helix transcriptional regulator</fullName>
    </submittedName>
</protein>
<dbReference type="PANTHER" id="PTHR33164">
    <property type="entry name" value="TRANSCRIPTIONAL REGULATOR, MARR FAMILY"/>
    <property type="match status" value="1"/>
</dbReference>
<dbReference type="SUPFAM" id="SSF46785">
    <property type="entry name" value="Winged helix' DNA-binding domain"/>
    <property type="match status" value="1"/>
</dbReference>
<evidence type="ECO:0000313" key="4">
    <source>
        <dbReference type="Proteomes" id="UP001597561"/>
    </source>
</evidence>
<dbReference type="Gene3D" id="1.10.10.10">
    <property type="entry name" value="Winged helix-like DNA-binding domain superfamily/Winged helix DNA-binding domain"/>
    <property type="match status" value="1"/>
</dbReference>
<organism evidence="3 4">
    <name type="scientific">Jeotgalibacillus terrae</name>
    <dbReference type="NCBI Taxonomy" id="587735"/>
    <lineage>
        <taxon>Bacteria</taxon>
        <taxon>Bacillati</taxon>
        <taxon>Bacillota</taxon>
        <taxon>Bacilli</taxon>
        <taxon>Bacillales</taxon>
        <taxon>Caryophanaceae</taxon>
        <taxon>Jeotgalibacillus</taxon>
    </lineage>
</organism>
<dbReference type="SMART" id="SM00347">
    <property type="entry name" value="HTH_MARR"/>
    <property type="match status" value="1"/>
</dbReference>
<sequence length="148" mass="17207">MTTTHNDIKKLHATIDEMSDLLSKELDTLEQFNLTDQQENYLMFCVSNAPLTAKDLVQEFQVSKSAISQVVAKLEKERFLEREKNPCNLRETLIYLGPKGRMFSRRLEEFNSKIQNEYYVHLTSDEIKQMISSIEKLNKVIKENNSGS</sequence>
<dbReference type="InterPro" id="IPR039422">
    <property type="entry name" value="MarR/SlyA-like"/>
</dbReference>
<reference evidence="4" key="1">
    <citation type="journal article" date="2019" name="Int. J. Syst. Evol. Microbiol.">
        <title>The Global Catalogue of Microorganisms (GCM) 10K type strain sequencing project: providing services to taxonomists for standard genome sequencing and annotation.</title>
        <authorList>
            <consortium name="The Broad Institute Genomics Platform"/>
            <consortium name="The Broad Institute Genome Sequencing Center for Infectious Disease"/>
            <person name="Wu L."/>
            <person name="Ma J."/>
        </authorList>
    </citation>
    <scope>NUCLEOTIDE SEQUENCE [LARGE SCALE GENOMIC DNA]</scope>
    <source>
        <strain evidence="4">KCTC 13528</strain>
    </source>
</reference>
<proteinExistence type="predicted"/>
<evidence type="ECO:0000259" key="2">
    <source>
        <dbReference type="PROSITE" id="PS50995"/>
    </source>
</evidence>
<evidence type="ECO:0000313" key="3">
    <source>
        <dbReference type="EMBL" id="MFD2913886.1"/>
    </source>
</evidence>
<keyword evidence="1" id="KW-0238">DNA-binding</keyword>
<comment type="caution">
    <text evidence="3">The sequence shown here is derived from an EMBL/GenBank/DDBJ whole genome shotgun (WGS) entry which is preliminary data.</text>
</comment>
<dbReference type="Pfam" id="PF12802">
    <property type="entry name" value="MarR_2"/>
    <property type="match status" value="1"/>
</dbReference>
<feature type="domain" description="HTH marR-type" evidence="2">
    <location>
        <begin position="1"/>
        <end position="139"/>
    </location>
</feature>